<feature type="transmembrane region" description="Helical" evidence="7">
    <location>
        <begin position="52"/>
        <end position="73"/>
    </location>
</feature>
<dbReference type="SMART" id="SM00843">
    <property type="entry name" value="Ftsk_gamma"/>
    <property type="match status" value="1"/>
</dbReference>
<dbReference type="SMART" id="SM00382">
    <property type="entry name" value="AAA"/>
    <property type="match status" value="1"/>
</dbReference>
<keyword evidence="4" id="KW-0238">DNA-binding</keyword>
<keyword evidence="7" id="KW-1133">Transmembrane helix</keyword>
<feature type="transmembrane region" description="Helical" evidence="7">
    <location>
        <begin position="85"/>
        <end position="105"/>
    </location>
</feature>
<dbReference type="PANTHER" id="PTHR22683:SF41">
    <property type="entry name" value="DNA TRANSLOCASE FTSK"/>
    <property type="match status" value="1"/>
</dbReference>
<dbReference type="Pfam" id="PF17854">
    <property type="entry name" value="FtsK_alpha"/>
    <property type="match status" value="1"/>
</dbReference>
<dbReference type="GO" id="GO:0005524">
    <property type="term" value="F:ATP binding"/>
    <property type="evidence" value="ECO:0007669"/>
    <property type="project" value="UniProtKB-UniRule"/>
</dbReference>
<evidence type="ECO:0000256" key="6">
    <source>
        <dbReference type="SAM" id="MobiDB-lite"/>
    </source>
</evidence>
<evidence type="ECO:0000259" key="8">
    <source>
        <dbReference type="PROSITE" id="PS50901"/>
    </source>
</evidence>
<accession>A0A1F6A505</accession>
<evidence type="ECO:0000256" key="7">
    <source>
        <dbReference type="SAM" id="Phobius"/>
    </source>
</evidence>
<evidence type="ECO:0000256" key="2">
    <source>
        <dbReference type="ARBA" id="ARBA00022741"/>
    </source>
</evidence>
<dbReference type="PANTHER" id="PTHR22683">
    <property type="entry name" value="SPORULATION PROTEIN RELATED"/>
    <property type="match status" value="1"/>
</dbReference>
<keyword evidence="2 5" id="KW-0547">Nucleotide-binding</keyword>
<feature type="region of interest" description="Disordered" evidence="6">
    <location>
        <begin position="184"/>
        <end position="208"/>
    </location>
</feature>
<evidence type="ECO:0000313" key="9">
    <source>
        <dbReference type="EMBL" id="OGG19779.1"/>
    </source>
</evidence>
<comment type="caution">
    <text evidence="9">The sequence shown here is derived from an EMBL/GenBank/DDBJ whole genome shotgun (WGS) entry which is preliminary data.</text>
</comment>
<evidence type="ECO:0000313" key="10">
    <source>
        <dbReference type="Proteomes" id="UP000177871"/>
    </source>
</evidence>
<dbReference type="STRING" id="1798381.A2721_01240"/>
<dbReference type="PROSITE" id="PS50901">
    <property type="entry name" value="FTSK"/>
    <property type="match status" value="1"/>
</dbReference>
<dbReference type="Gene3D" id="3.30.980.40">
    <property type="match status" value="1"/>
</dbReference>
<protein>
    <recommendedName>
        <fullName evidence="8">FtsK domain-containing protein</fullName>
    </recommendedName>
</protein>
<organism evidence="9 10">
    <name type="scientific">Candidatus Gottesmanbacteria bacterium RIFCSPHIGHO2_01_FULL_47_48</name>
    <dbReference type="NCBI Taxonomy" id="1798381"/>
    <lineage>
        <taxon>Bacteria</taxon>
        <taxon>Candidatus Gottesmaniibacteriota</taxon>
    </lineage>
</organism>
<keyword evidence="7" id="KW-0812">Transmembrane</keyword>
<dbReference type="InterPro" id="IPR036388">
    <property type="entry name" value="WH-like_DNA-bd_sf"/>
</dbReference>
<keyword evidence="7" id="KW-0472">Membrane</keyword>
<dbReference type="Gene3D" id="3.40.50.300">
    <property type="entry name" value="P-loop containing nucleotide triphosphate hydrolases"/>
    <property type="match status" value="1"/>
</dbReference>
<dbReference type="SUPFAM" id="SSF52540">
    <property type="entry name" value="P-loop containing nucleoside triphosphate hydrolases"/>
    <property type="match status" value="1"/>
</dbReference>
<proteinExistence type="inferred from homology"/>
<dbReference type="EMBL" id="MFJK01000003">
    <property type="protein sequence ID" value="OGG19779.1"/>
    <property type="molecule type" value="Genomic_DNA"/>
</dbReference>
<dbReference type="AlphaFoldDB" id="A0A1F6A505"/>
<evidence type="ECO:0000256" key="5">
    <source>
        <dbReference type="PROSITE-ProRule" id="PRU00289"/>
    </source>
</evidence>
<gene>
    <name evidence="9" type="ORF">A2721_01240</name>
</gene>
<evidence type="ECO:0000256" key="1">
    <source>
        <dbReference type="ARBA" id="ARBA00006474"/>
    </source>
</evidence>
<dbReference type="Proteomes" id="UP000177871">
    <property type="component" value="Unassembled WGS sequence"/>
</dbReference>
<feature type="transmembrane region" description="Helical" evidence="7">
    <location>
        <begin position="20"/>
        <end position="40"/>
    </location>
</feature>
<name>A0A1F6A505_9BACT</name>
<dbReference type="InterPro" id="IPR041027">
    <property type="entry name" value="FtsK_alpha"/>
</dbReference>
<sequence>MARRRGIFKLKLKKQAVYSVFSLGLFGLAGLLLVATFYPRGILQGLDAVFDLYFGFGRILFAFSLFQVGLAFAKVKIGLAKLNSVLGYLFVFLALLGLSQSGAFGQSIFQAIYIFIPLGLVVFFILLMVALFGATIFFNISLGEAVKMVTDAVKGLREFWQKYLHLGRKPAPVFVKDNQVKMGNEQSAMSGEQKDSKPLIKDGQVGTKSPVSPIPAGVQMNLADSRIIQNEGKDTEIWEYPSLSILADTAGGKADRGDIKQNAAIIEKTLESFGLTARVAEVNQGPAVTQYALEIALGTKLSKITTLQNDLALALAAPGQIRIEAPIPGRSLVGIEIPNRSPEFVTVRRILESDKVQNSKSKLTVALGLNVSGQAEVADIAKMPHVLIAGSTGSGKSVAINAFLASLLFRNSPSELKLILVDPKRVELSLYNGVPHLLTPVIVDVDKVLSALKWAMSEMERRYKLFASVGVRNIEGYNELAGFQALPYLVVVVDEMADVMMFAPVEVEDAICRLAQMARATGIHLILSTQRPSVDVITGLIKANIPCRIAFNVTSMIDSRVIIDMPGAEKLLGRGDMLYIPPDQSKPSRIQGAFISDSEVHRVVDYLKSRGGPVQYTEEVTSMPAGYHKGPGGKQITTDGGDPLADEAIRVVCQYDRASASLLQRKLSIGYARAARILDTLEEMGIVGPGEGSKPRDVLVRNADEYFASRASGQASNSSEITP</sequence>
<dbReference type="SUPFAM" id="SSF46785">
    <property type="entry name" value="Winged helix' DNA-binding domain"/>
    <property type="match status" value="1"/>
</dbReference>
<dbReference type="InterPro" id="IPR018541">
    <property type="entry name" value="Ftsk_gamma"/>
</dbReference>
<comment type="similarity">
    <text evidence="1">Belongs to the FtsK/SpoIIIE/SftA family.</text>
</comment>
<dbReference type="InterPro" id="IPR002543">
    <property type="entry name" value="FtsK_dom"/>
</dbReference>
<dbReference type="Gene3D" id="1.10.10.10">
    <property type="entry name" value="Winged helix-like DNA-binding domain superfamily/Winged helix DNA-binding domain"/>
    <property type="match status" value="1"/>
</dbReference>
<dbReference type="InterPro" id="IPR050206">
    <property type="entry name" value="FtsK/SpoIIIE/SftA"/>
</dbReference>
<dbReference type="Pfam" id="PF09397">
    <property type="entry name" value="FtsK_gamma"/>
    <property type="match status" value="1"/>
</dbReference>
<feature type="binding site" evidence="5">
    <location>
        <begin position="390"/>
        <end position="397"/>
    </location>
    <ligand>
        <name>ATP</name>
        <dbReference type="ChEBI" id="CHEBI:30616"/>
    </ligand>
</feature>
<dbReference type="InterPro" id="IPR036390">
    <property type="entry name" value="WH_DNA-bd_sf"/>
</dbReference>
<keyword evidence="3 5" id="KW-0067">ATP-binding</keyword>
<evidence type="ECO:0000256" key="3">
    <source>
        <dbReference type="ARBA" id="ARBA00022840"/>
    </source>
</evidence>
<evidence type="ECO:0000256" key="4">
    <source>
        <dbReference type="ARBA" id="ARBA00023125"/>
    </source>
</evidence>
<reference evidence="9 10" key="1">
    <citation type="journal article" date="2016" name="Nat. Commun.">
        <title>Thousands of microbial genomes shed light on interconnected biogeochemical processes in an aquifer system.</title>
        <authorList>
            <person name="Anantharaman K."/>
            <person name="Brown C.T."/>
            <person name="Hug L.A."/>
            <person name="Sharon I."/>
            <person name="Castelle C.J."/>
            <person name="Probst A.J."/>
            <person name="Thomas B.C."/>
            <person name="Singh A."/>
            <person name="Wilkins M.J."/>
            <person name="Karaoz U."/>
            <person name="Brodie E.L."/>
            <person name="Williams K.H."/>
            <person name="Hubbard S.S."/>
            <person name="Banfield J.F."/>
        </authorList>
    </citation>
    <scope>NUCLEOTIDE SEQUENCE [LARGE SCALE GENOMIC DNA]</scope>
</reference>
<dbReference type="GO" id="GO:0003677">
    <property type="term" value="F:DNA binding"/>
    <property type="evidence" value="ECO:0007669"/>
    <property type="project" value="UniProtKB-KW"/>
</dbReference>
<feature type="domain" description="FtsK" evidence="8">
    <location>
        <begin position="373"/>
        <end position="560"/>
    </location>
</feature>
<dbReference type="Pfam" id="PF01580">
    <property type="entry name" value="FtsK_SpoIIIE"/>
    <property type="match status" value="1"/>
</dbReference>
<dbReference type="InterPro" id="IPR027417">
    <property type="entry name" value="P-loop_NTPase"/>
</dbReference>
<dbReference type="InterPro" id="IPR003593">
    <property type="entry name" value="AAA+_ATPase"/>
</dbReference>
<feature type="transmembrane region" description="Helical" evidence="7">
    <location>
        <begin position="111"/>
        <end position="138"/>
    </location>
</feature>